<dbReference type="InterPro" id="IPR025066">
    <property type="entry name" value="CCDC174-like"/>
</dbReference>
<dbReference type="PANTHER" id="PTHR15885:SF1">
    <property type="entry name" value="COILED-COIL DOMAIN-CONTAINING PROTEIN 174"/>
    <property type="match status" value="1"/>
</dbReference>
<dbReference type="GO" id="GO:0005634">
    <property type="term" value="C:nucleus"/>
    <property type="evidence" value="ECO:0007669"/>
    <property type="project" value="TreeGrafter"/>
</dbReference>
<protein>
    <recommendedName>
        <fullName evidence="2">CCDC174 alpha/beta GRSR domain-containing protein</fullName>
    </recommendedName>
</protein>
<accession>A0A0W4ZL90</accession>
<name>A0A0W4ZL90_PNEJ7</name>
<dbReference type="OrthoDB" id="333551at2759"/>
<dbReference type="RefSeq" id="XP_018229257.1">
    <property type="nucleotide sequence ID" value="XM_018374685.1"/>
</dbReference>
<dbReference type="Pfam" id="PF25449">
    <property type="entry name" value="CCDC174_GRSR"/>
    <property type="match status" value="1"/>
</dbReference>
<dbReference type="AlphaFoldDB" id="A0A0W4ZL90"/>
<keyword evidence="1" id="KW-0175">Coiled coil</keyword>
<evidence type="ECO:0000259" key="2">
    <source>
        <dbReference type="Pfam" id="PF25449"/>
    </source>
</evidence>
<proteinExistence type="predicted"/>
<dbReference type="PANTHER" id="PTHR15885">
    <property type="entry name" value="COILED-COIL DOMAIN-CONTAINING PROTEIN 174"/>
    <property type="match status" value="1"/>
</dbReference>
<dbReference type="EMBL" id="LFWA01000010">
    <property type="protein sequence ID" value="KTW29148.1"/>
    <property type="molecule type" value="Genomic_DNA"/>
</dbReference>
<dbReference type="Proteomes" id="UP000053447">
    <property type="component" value="Unassembled WGS sequence"/>
</dbReference>
<dbReference type="GO" id="GO:0071030">
    <property type="term" value="P:nuclear mRNA surveillance of spliceosomal pre-mRNA splicing"/>
    <property type="evidence" value="ECO:0007669"/>
    <property type="project" value="EnsemblFungi"/>
</dbReference>
<sequence>MTLSGKNNEIITVSSASSVDLLAELSRIRDKFEQKKSNKLNKTESSYEDKKKIQIKSNIGVEFRSAKDELNQQTNVLGLEIEASKAALKRKAIQYEMMRRGAHDMNIKGATVENLLVDFDRKWAEQQEFVTNSSSESSETDEENNPWVEYVDEFGRTRTIRKIDLPRDITPEQETIPENIIYGDFIQTFNPDKEQIQKILEEPEESLETFYDSKKEIRTKGVGFYQFSEDVQKRKKQREALEAEHKLTELMKQNLEQAYDKRKRKLDERRKIIEKKRYKNIGEQWLNNTINNST</sequence>
<evidence type="ECO:0000313" key="4">
    <source>
        <dbReference type="Proteomes" id="UP000053447"/>
    </source>
</evidence>
<dbReference type="VEuPathDB" id="FungiDB:T551_02422"/>
<reference evidence="4" key="1">
    <citation type="journal article" date="2016" name="Nat. Commun.">
        <title>Genome analysis of three Pneumocystis species reveals adaptation mechanisms to life exclusively in mammalian hosts.</title>
        <authorList>
            <person name="Ma L."/>
            <person name="Chen Z."/>
            <person name="Huang D.W."/>
            <person name="Kutty G."/>
            <person name="Ishihara M."/>
            <person name="Wang H."/>
            <person name="Abouelleil A."/>
            <person name="Bishop L."/>
            <person name="Davey E."/>
            <person name="Deng R."/>
            <person name="Deng X."/>
            <person name="Fan L."/>
            <person name="Fantoni G."/>
            <person name="Fitzgerald M."/>
            <person name="Gogineni E."/>
            <person name="Goldberg J.M."/>
            <person name="Handley G."/>
            <person name="Hu X."/>
            <person name="Huber C."/>
            <person name="Jiao X."/>
            <person name="Jones K."/>
            <person name="Levin J.Z."/>
            <person name="Liu Y."/>
            <person name="Macdonald P."/>
            <person name="Melnikov A."/>
            <person name="Raley C."/>
            <person name="Sassi M."/>
            <person name="Sherman B.T."/>
            <person name="Song X."/>
            <person name="Sykes S."/>
            <person name="Tran B."/>
            <person name="Walsh L."/>
            <person name="Xia Y."/>
            <person name="Yang J."/>
            <person name="Young S."/>
            <person name="Zeng Q."/>
            <person name="Zheng X."/>
            <person name="Stephens R."/>
            <person name="Nusbaum C."/>
            <person name="Birren B.W."/>
            <person name="Azadi P."/>
            <person name="Lempicki R.A."/>
            <person name="Cuomo C.A."/>
            <person name="Kovacs J.A."/>
        </authorList>
    </citation>
    <scope>NUCLEOTIDE SEQUENCE [LARGE SCALE GENOMIC DNA]</scope>
    <source>
        <strain evidence="4">RU7</strain>
    </source>
</reference>
<keyword evidence="4" id="KW-1185">Reference proteome</keyword>
<comment type="caution">
    <text evidence="3">The sequence shown here is derived from an EMBL/GenBank/DDBJ whole genome shotgun (WGS) entry which is preliminary data.</text>
</comment>
<gene>
    <name evidence="3" type="ORF">T551_02422</name>
</gene>
<organism evidence="3 4">
    <name type="scientific">Pneumocystis jirovecii (strain RU7)</name>
    <name type="common">Human pneumocystis pneumonia agent</name>
    <dbReference type="NCBI Taxonomy" id="1408657"/>
    <lineage>
        <taxon>Eukaryota</taxon>
        <taxon>Fungi</taxon>
        <taxon>Dikarya</taxon>
        <taxon>Ascomycota</taxon>
        <taxon>Taphrinomycotina</taxon>
        <taxon>Pneumocystomycetes</taxon>
        <taxon>Pneumocystaceae</taxon>
        <taxon>Pneumocystis</taxon>
    </lineage>
</organism>
<dbReference type="STRING" id="1408657.A0A0W4ZL90"/>
<dbReference type="InterPro" id="IPR057464">
    <property type="entry name" value="CCDC174_GRSR"/>
</dbReference>
<dbReference type="Pfam" id="PF13300">
    <property type="entry name" value="DUF4078"/>
    <property type="match status" value="1"/>
</dbReference>
<dbReference type="GO" id="GO:0180035">
    <property type="term" value="P:lncRNA processing"/>
    <property type="evidence" value="ECO:0007669"/>
    <property type="project" value="EnsemblFungi"/>
</dbReference>
<feature type="domain" description="CCDC174 alpha/beta GRSR" evidence="2">
    <location>
        <begin position="147"/>
        <end position="174"/>
    </location>
</feature>
<evidence type="ECO:0000256" key="1">
    <source>
        <dbReference type="ARBA" id="ARBA00023054"/>
    </source>
</evidence>
<dbReference type="GeneID" id="28940940"/>
<evidence type="ECO:0000313" key="3">
    <source>
        <dbReference type="EMBL" id="KTW29148.1"/>
    </source>
</evidence>